<dbReference type="AlphaFoldDB" id="A0AAN8A6H1"/>
<evidence type="ECO:0000256" key="2">
    <source>
        <dbReference type="ARBA" id="ARBA00022692"/>
    </source>
</evidence>
<evidence type="ECO:0000256" key="6">
    <source>
        <dbReference type="SAM" id="Phobius"/>
    </source>
</evidence>
<organism evidence="8 9">
    <name type="scientific">Arxiozyma heterogenica</name>
    <dbReference type="NCBI Taxonomy" id="278026"/>
    <lineage>
        <taxon>Eukaryota</taxon>
        <taxon>Fungi</taxon>
        <taxon>Dikarya</taxon>
        <taxon>Ascomycota</taxon>
        <taxon>Saccharomycotina</taxon>
        <taxon>Saccharomycetes</taxon>
        <taxon>Saccharomycetales</taxon>
        <taxon>Saccharomycetaceae</taxon>
        <taxon>Arxiozyma</taxon>
    </lineage>
</organism>
<keyword evidence="3 6" id="KW-1133">Transmembrane helix</keyword>
<protein>
    <recommendedName>
        <fullName evidence="7">Fatty acid hydroxylase domain-containing protein</fullName>
    </recommendedName>
</protein>
<keyword evidence="5" id="KW-0175">Coiled coil</keyword>
<dbReference type="InterPro" id="IPR050307">
    <property type="entry name" value="Sterol_Desaturase_Related"/>
</dbReference>
<accession>A0AAN8A6H1</accession>
<reference evidence="9" key="1">
    <citation type="submission" date="2023-07" db="EMBL/GenBank/DDBJ databases">
        <title>A draft genome of Kazachstania heterogenica Y-27499.</title>
        <authorList>
            <person name="Donic C."/>
            <person name="Kralova J.S."/>
            <person name="Fidel L."/>
            <person name="Ben-Dor S."/>
            <person name="Jung S."/>
        </authorList>
    </citation>
    <scope>NUCLEOTIDE SEQUENCE [LARGE SCALE GENOMIC DNA]</scope>
    <source>
        <strain evidence="9">Y27499</strain>
    </source>
</reference>
<dbReference type="GO" id="GO:0016491">
    <property type="term" value="F:oxidoreductase activity"/>
    <property type="evidence" value="ECO:0007669"/>
    <property type="project" value="InterPro"/>
</dbReference>
<keyword evidence="4 6" id="KW-0472">Membrane</keyword>
<feature type="transmembrane region" description="Helical" evidence="6">
    <location>
        <begin position="188"/>
        <end position="207"/>
    </location>
</feature>
<dbReference type="EMBL" id="JAWIZZ010000053">
    <property type="protein sequence ID" value="KAK5778667.1"/>
    <property type="molecule type" value="Genomic_DNA"/>
</dbReference>
<dbReference type="Proteomes" id="UP001306508">
    <property type="component" value="Unassembled WGS sequence"/>
</dbReference>
<evidence type="ECO:0000256" key="4">
    <source>
        <dbReference type="ARBA" id="ARBA00023136"/>
    </source>
</evidence>
<evidence type="ECO:0000259" key="7">
    <source>
        <dbReference type="Pfam" id="PF04116"/>
    </source>
</evidence>
<evidence type="ECO:0000256" key="3">
    <source>
        <dbReference type="ARBA" id="ARBA00022989"/>
    </source>
</evidence>
<feature type="transmembrane region" description="Helical" evidence="6">
    <location>
        <begin position="103"/>
        <end position="129"/>
    </location>
</feature>
<sequence length="368" mass="43504">MDIVLETCDTFFFDKVYSYLFPVELASTVPQPWIEWLDLSPPPSLSGNSSAIIDAVKQTVLLQNSVVNRTCPDVYGHRPFLWNVTEATFQSMLPRYNLFREMLSLWIITMVFGWLLYLSMATFSYLFVFDRSIFNHPRYLQNQMRQEIKLALSAIPLMSLLTVPWFMLECNGHSKLYYTKPNMNWLTIVKEIAAFIFFTDCGVYWAHRWLHWPKVYRALHKPHHKWLVCTPFASHSFHPLDGYGQSISYHIYPMIMPLQKYIYLGLFTFVNFWTIMIHDGNHMYNSKIINGTACHTVHHLYFSYNYGQFTTLWDRLAGSYRRPEDSLFDKNANQDKKVLEEQLKQLEIEMKLVEGDNDERVYATKKNI</sequence>
<evidence type="ECO:0000256" key="5">
    <source>
        <dbReference type="SAM" id="Coils"/>
    </source>
</evidence>
<evidence type="ECO:0000256" key="1">
    <source>
        <dbReference type="ARBA" id="ARBA00004370"/>
    </source>
</evidence>
<dbReference type="InterPro" id="IPR006694">
    <property type="entry name" value="Fatty_acid_hydroxylase"/>
</dbReference>
<feature type="transmembrane region" description="Helical" evidence="6">
    <location>
        <begin position="150"/>
        <end position="168"/>
    </location>
</feature>
<keyword evidence="9" id="KW-1185">Reference proteome</keyword>
<feature type="coiled-coil region" evidence="5">
    <location>
        <begin position="329"/>
        <end position="356"/>
    </location>
</feature>
<feature type="transmembrane region" description="Helical" evidence="6">
    <location>
        <begin position="261"/>
        <end position="278"/>
    </location>
</feature>
<gene>
    <name evidence="8" type="ORF">RI543_004338</name>
</gene>
<comment type="subcellular location">
    <subcellularLocation>
        <location evidence="1">Membrane</location>
    </subcellularLocation>
</comment>
<keyword evidence="2 6" id="KW-0812">Transmembrane</keyword>
<name>A0AAN8A6H1_9SACH</name>
<evidence type="ECO:0000313" key="9">
    <source>
        <dbReference type="Proteomes" id="UP001306508"/>
    </source>
</evidence>
<dbReference type="GO" id="GO:0016020">
    <property type="term" value="C:membrane"/>
    <property type="evidence" value="ECO:0007669"/>
    <property type="project" value="UniProtKB-SubCell"/>
</dbReference>
<feature type="domain" description="Fatty acid hydroxylase" evidence="7">
    <location>
        <begin position="193"/>
        <end position="318"/>
    </location>
</feature>
<dbReference type="Pfam" id="PF04116">
    <property type="entry name" value="FA_hydroxylase"/>
    <property type="match status" value="1"/>
</dbReference>
<evidence type="ECO:0000313" key="8">
    <source>
        <dbReference type="EMBL" id="KAK5778667.1"/>
    </source>
</evidence>
<dbReference type="PANTHER" id="PTHR11863">
    <property type="entry name" value="STEROL DESATURASE"/>
    <property type="match status" value="1"/>
</dbReference>
<dbReference type="GO" id="GO:0005506">
    <property type="term" value="F:iron ion binding"/>
    <property type="evidence" value="ECO:0007669"/>
    <property type="project" value="InterPro"/>
</dbReference>
<proteinExistence type="predicted"/>
<comment type="caution">
    <text evidence="8">The sequence shown here is derived from an EMBL/GenBank/DDBJ whole genome shotgun (WGS) entry which is preliminary data.</text>
</comment>
<dbReference type="GO" id="GO:0008610">
    <property type="term" value="P:lipid biosynthetic process"/>
    <property type="evidence" value="ECO:0007669"/>
    <property type="project" value="InterPro"/>
</dbReference>